<sequence>MAEEWNLDPDDLQEGVGSDPFVGTITKVVRTTGKEEYGGKRQLDIWIVPEGFQISGATGALHQFLTETTYKATAFGYWFLALKAAGYSFKGKSPEEMIGMRLAFQRKDMPVKKKTDAGAWEDSTLDMILPIGPAPEATTAVSRKAAAPAAKKAAETPAASALGASSAPAAASSGSDIDSETATKIIDLVGDGIKKAALIQALSQAGLGRMVGRAIDNKFTEIGISLTADGLYVIG</sequence>
<organism evidence="1">
    <name type="scientific">viral metagenome</name>
    <dbReference type="NCBI Taxonomy" id="1070528"/>
    <lineage>
        <taxon>unclassified sequences</taxon>
        <taxon>metagenomes</taxon>
        <taxon>organismal metagenomes</taxon>
    </lineage>
</organism>
<reference evidence="1" key="1">
    <citation type="submission" date="2020-03" db="EMBL/GenBank/DDBJ databases">
        <title>The deep terrestrial virosphere.</title>
        <authorList>
            <person name="Holmfeldt K."/>
            <person name="Nilsson E."/>
            <person name="Simone D."/>
            <person name="Lopez-Fernandez M."/>
            <person name="Wu X."/>
            <person name="de Brujin I."/>
            <person name="Lundin D."/>
            <person name="Andersson A."/>
            <person name="Bertilsson S."/>
            <person name="Dopson M."/>
        </authorList>
    </citation>
    <scope>NUCLEOTIDE SEQUENCE</scope>
    <source>
        <strain evidence="1">MM415B03248</strain>
    </source>
</reference>
<dbReference type="AlphaFoldDB" id="A0A6M3LF87"/>
<protein>
    <submittedName>
        <fullName evidence="1">Uncharacterized protein</fullName>
    </submittedName>
</protein>
<gene>
    <name evidence="1" type="ORF">MM415B03248_0005</name>
</gene>
<name>A0A6M3LF87_9ZZZZ</name>
<accession>A0A6M3LF87</accession>
<evidence type="ECO:0000313" key="1">
    <source>
        <dbReference type="EMBL" id="QJA91821.1"/>
    </source>
</evidence>
<dbReference type="EMBL" id="MT143016">
    <property type="protein sequence ID" value="QJA91821.1"/>
    <property type="molecule type" value="Genomic_DNA"/>
</dbReference>
<proteinExistence type="predicted"/>